<name>A0A9N7U7D8_PLEPL</name>
<sequence>MLTAVGTAQKPADFNPTALMTLFLKHRQYATDSEKHTEAFTPCRIDGGGVPWDAIPPETPDKTSGKAHFKISAPLTHPPPPPLTHTRNGKRGEERRGRIEEKNMDKGFP</sequence>
<organism evidence="2 3">
    <name type="scientific">Pleuronectes platessa</name>
    <name type="common">European plaice</name>
    <dbReference type="NCBI Taxonomy" id="8262"/>
    <lineage>
        <taxon>Eukaryota</taxon>
        <taxon>Metazoa</taxon>
        <taxon>Chordata</taxon>
        <taxon>Craniata</taxon>
        <taxon>Vertebrata</taxon>
        <taxon>Euteleostomi</taxon>
        <taxon>Actinopterygii</taxon>
        <taxon>Neopterygii</taxon>
        <taxon>Teleostei</taxon>
        <taxon>Neoteleostei</taxon>
        <taxon>Acanthomorphata</taxon>
        <taxon>Carangaria</taxon>
        <taxon>Pleuronectiformes</taxon>
        <taxon>Pleuronectoidei</taxon>
        <taxon>Pleuronectidae</taxon>
        <taxon>Pleuronectes</taxon>
    </lineage>
</organism>
<evidence type="ECO:0000256" key="1">
    <source>
        <dbReference type="SAM" id="MobiDB-lite"/>
    </source>
</evidence>
<protein>
    <submittedName>
        <fullName evidence="2">Uncharacterized protein</fullName>
    </submittedName>
</protein>
<evidence type="ECO:0000313" key="2">
    <source>
        <dbReference type="EMBL" id="CAB1425276.1"/>
    </source>
</evidence>
<gene>
    <name evidence="2" type="ORF">PLEPLA_LOCUS13206</name>
</gene>
<keyword evidence="3" id="KW-1185">Reference proteome</keyword>
<evidence type="ECO:0000313" key="3">
    <source>
        <dbReference type="Proteomes" id="UP001153269"/>
    </source>
</evidence>
<dbReference type="EMBL" id="CADEAL010000791">
    <property type="protein sequence ID" value="CAB1425276.1"/>
    <property type="molecule type" value="Genomic_DNA"/>
</dbReference>
<dbReference type="Proteomes" id="UP001153269">
    <property type="component" value="Unassembled WGS sequence"/>
</dbReference>
<accession>A0A9N7U7D8</accession>
<feature type="region of interest" description="Disordered" evidence="1">
    <location>
        <begin position="40"/>
        <end position="109"/>
    </location>
</feature>
<dbReference type="AlphaFoldDB" id="A0A9N7U7D8"/>
<feature type="compositionally biased region" description="Basic and acidic residues" evidence="1">
    <location>
        <begin position="90"/>
        <end position="109"/>
    </location>
</feature>
<comment type="caution">
    <text evidence="2">The sequence shown here is derived from an EMBL/GenBank/DDBJ whole genome shotgun (WGS) entry which is preliminary data.</text>
</comment>
<reference evidence="2" key="1">
    <citation type="submission" date="2020-03" db="EMBL/GenBank/DDBJ databases">
        <authorList>
            <person name="Weist P."/>
        </authorList>
    </citation>
    <scope>NUCLEOTIDE SEQUENCE</scope>
</reference>
<proteinExistence type="predicted"/>